<evidence type="ECO:0000313" key="10">
    <source>
        <dbReference type="Proteomes" id="UP001642483"/>
    </source>
</evidence>
<gene>
    <name evidence="9" type="ORF">CVLEPA_LOCUS21008</name>
</gene>
<evidence type="ECO:0000256" key="6">
    <source>
        <dbReference type="ARBA" id="ARBA00093775"/>
    </source>
</evidence>
<evidence type="ECO:0000256" key="2">
    <source>
        <dbReference type="ARBA" id="ARBA00022692"/>
    </source>
</evidence>
<dbReference type="InterPro" id="IPR037185">
    <property type="entry name" value="EmrE-like"/>
</dbReference>
<comment type="similarity">
    <text evidence="6">Belongs to the TPT transporter family. SLC35E subfamily.</text>
</comment>
<comment type="subcellular location">
    <subcellularLocation>
        <location evidence="1">Membrane</location>
        <topology evidence="1">Multi-pass membrane protein</topology>
    </subcellularLocation>
</comment>
<dbReference type="PANTHER" id="PTHR11132">
    <property type="entry name" value="SOLUTE CARRIER FAMILY 35"/>
    <property type="match status" value="1"/>
</dbReference>
<dbReference type="InterPro" id="IPR050186">
    <property type="entry name" value="TPT_transporter"/>
</dbReference>
<dbReference type="InterPro" id="IPR004853">
    <property type="entry name" value="Sugar_P_trans_dom"/>
</dbReference>
<protein>
    <recommendedName>
        <fullName evidence="8">Sugar phosphate transporter domain-containing protein</fullName>
    </recommendedName>
</protein>
<evidence type="ECO:0000256" key="4">
    <source>
        <dbReference type="ARBA" id="ARBA00023136"/>
    </source>
</evidence>
<evidence type="ECO:0000259" key="8">
    <source>
        <dbReference type="Pfam" id="PF03151"/>
    </source>
</evidence>
<accession>A0ABP0GB41</accession>
<evidence type="ECO:0000256" key="7">
    <source>
        <dbReference type="SAM" id="Phobius"/>
    </source>
</evidence>
<feature type="transmembrane region" description="Helical" evidence="7">
    <location>
        <begin position="186"/>
        <end position="205"/>
    </location>
</feature>
<name>A0ABP0GB41_CLALP</name>
<evidence type="ECO:0000313" key="9">
    <source>
        <dbReference type="EMBL" id="CAK8689018.1"/>
    </source>
</evidence>
<sequence length="319" mass="35355">MKPVSSKNSNVVITGVLVLNLCCSVCIVFLNKWLYSMINFPNMTLTCIHFLATSLGLFTCQMLGVFTPIKLPLLQILPLAVTFCGFVVFTNLSLQSNTVGTYQLAKVLTTPVIILIQSNFYDKHFSNSIKATLIPISLGVLINSYYDIKFNVMGTIFALAGVLVTSMYQILVGSKQEDLQANSMQLLLYQAPMSSILLMIFIPFFEPVFTLNGIFNGDWSMSVYGLVALSAIVAFMINLTIFWIIGNTSPVTYNMFGHFKFCVTLLGGYLIFKDPIQFNQLMGVLITLLGIMSYTHLKLQKSSHSETSSSNGIKQKISV</sequence>
<keyword evidence="3 7" id="KW-1133">Transmembrane helix</keyword>
<keyword evidence="10" id="KW-1185">Reference proteome</keyword>
<feature type="transmembrane region" description="Helical" evidence="7">
    <location>
        <begin position="73"/>
        <end position="94"/>
    </location>
</feature>
<reference evidence="9 10" key="1">
    <citation type="submission" date="2024-02" db="EMBL/GenBank/DDBJ databases">
        <authorList>
            <person name="Daric V."/>
            <person name="Darras S."/>
        </authorList>
    </citation>
    <scope>NUCLEOTIDE SEQUENCE [LARGE SCALE GENOMIC DNA]</scope>
</reference>
<evidence type="ECO:0000256" key="1">
    <source>
        <dbReference type="ARBA" id="ARBA00004141"/>
    </source>
</evidence>
<organism evidence="9 10">
    <name type="scientific">Clavelina lepadiformis</name>
    <name type="common">Light-bulb sea squirt</name>
    <name type="synonym">Ascidia lepadiformis</name>
    <dbReference type="NCBI Taxonomy" id="159417"/>
    <lineage>
        <taxon>Eukaryota</taxon>
        <taxon>Metazoa</taxon>
        <taxon>Chordata</taxon>
        <taxon>Tunicata</taxon>
        <taxon>Ascidiacea</taxon>
        <taxon>Aplousobranchia</taxon>
        <taxon>Clavelinidae</taxon>
        <taxon>Clavelina</taxon>
    </lineage>
</organism>
<comment type="caution">
    <text evidence="9">The sequence shown here is derived from an EMBL/GenBank/DDBJ whole genome shotgun (WGS) entry which is preliminary data.</text>
</comment>
<proteinExistence type="inferred from homology"/>
<evidence type="ECO:0000256" key="5">
    <source>
        <dbReference type="ARBA" id="ARBA00093767"/>
    </source>
</evidence>
<comment type="function">
    <text evidence="5">Putative transporter.</text>
</comment>
<feature type="transmembrane region" description="Helical" evidence="7">
    <location>
        <begin position="12"/>
        <end position="31"/>
    </location>
</feature>
<dbReference type="SUPFAM" id="SSF103481">
    <property type="entry name" value="Multidrug resistance efflux transporter EmrE"/>
    <property type="match status" value="1"/>
</dbReference>
<dbReference type="Proteomes" id="UP001642483">
    <property type="component" value="Unassembled WGS sequence"/>
</dbReference>
<feature type="transmembrane region" description="Helical" evidence="7">
    <location>
        <begin position="152"/>
        <end position="174"/>
    </location>
</feature>
<evidence type="ECO:0000256" key="3">
    <source>
        <dbReference type="ARBA" id="ARBA00022989"/>
    </source>
</evidence>
<keyword evidence="2 7" id="KW-0812">Transmembrane</keyword>
<feature type="transmembrane region" description="Helical" evidence="7">
    <location>
        <begin position="43"/>
        <end position="66"/>
    </location>
</feature>
<keyword evidence="4 7" id="KW-0472">Membrane</keyword>
<feature type="domain" description="Sugar phosphate transporter" evidence="8">
    <location>
        <begin position="19"/>
        <end position="294"/>
    </location>
</feature>
<feature type="transmembrane region" description="Helical" evidence="7">
    <location>
        <begin position="253"/>
        <end position="272"/>
    </location>
</feature>
<feature type="transmembrane region" description="Helical" evidence="7">
    <location>
        <begin position="225"/>
        <end position="246"/>
    </location>
</feature>
<dbReference type="EMBL" id="CAWYQH010000108">
    <property type="protein sequence ID" value="CAK8689018.1"/>
    <property type="molecule type" value="Genomic_DNA"/>
</dbReference>
<dbReference type="Pfam" id="PF03151">
    <property type="entry name" value="TPT"/>
    <property type="match status" value="1"/>
</dbReference>